<dbReference type="Proteomes" id="UP000075886">
    <property type="component" value="Unassembled WGS sequence"/>
</dbReference>
<dbReference type="AlphaFoldDB" id="A0A182Q0E4"/>
<reference evidence="4" key="1">
    <citation type="submission" date="2014-01" db="EMBL/GenBank/DDBJ databases">
        <title>The Genome Sequence of Anopheles farauti FAR1 (V2).</title>
        <authorList>
            <consortium name="The Broad Institute Genomics Platform"/>
            <person name="Neafsey D.E."/>
            <person name="Besansky N."/>
            <person name="Howell P."/>
            <person name="Walton C."/>
            <person name="Young S.K."/>
            <person name="Zeng Q."/>
            <person name="Gargeya S."/>
            <person name="Fitzgerald M."/>
            <person name="Haas B."/>
            <person name="Abouelleil A."/>
            <person name="Allen A.W."/>
            <person name="Alvarado L."/>
            <person name="Arachchi H.M."/>
            <person name="Berlin A.M."/>
            <person name="Chapman S.B."/>
            <person name="Gainer-Dewar J."/>
            <person name="Goldberg J."/>
            <person name="Griggs A."/>
            <person name="Gujja S."/>
            <person name="Hansen M."/>
            <person name="Howarth C."/>
            <person name="Imamovic A."/>
            <person name="Ireland A."/>
            <person name="Larimer J."/>
            <person name="McCowan C."/>
            <person name="Murphy C."/>
            <person name="Pearson M."/>
            <person name="Poon T.W."/>
            <person name="Priest M."/>
            <person name="Roberts A."/>
            <person name="Saif S."/>
            <person name="Shea T."/>
            <person name="Sisk P."/>
            <person name="Sykes S."/>
            <person name="Wortman J."/>
            <person name="Nusbaum C."/>
            <person name="Birren B."/>
        </authorList>
    </citation>
    <scope>NUCLEOTIDE SEQUENCE [LARGE SCALE GENOMIC DNA]</scope>
    <source>
        <strain evidence="4">FAR1</strain>
    </source>
</reference>
<feature type="region of interest" description="Disordered" evidence="1">
    <location>
        <begin position="133"/>
        <end position="167"/>
    </location>
</feature>
<accession>A0A182Q0E4</accession>
<evidence type="ECO:0000313" key="4">
    <source>
        <dbReference type="Proteomes" id="UP000075886"/>
    </source>
</evidence>
<dbReference type="EnsemblMetazoa" id="AFAF000574-RA">
    <property type="protein sequence ID" value="AFAF000574-PA"/>
    <property type="gene ID" value="AFAF000574"/>
</dbReference>
<evidence type="ECO:0000313" key="3">
    <source>
        <dbReference type="EnsemblMetazoa" id="AFAF000574-PA"/>
    </source>
</evidence>
<feature type="compositionally biased region" description="Basic residues" evidence="1">
    <location>
        <begin position="139"/>
        <end position="161"/>
    </location>
</feature>
<keyword evidence="2" id="KW-1133">Transmembrane helix</keyword>
<organism evidence="3 4">
    <name type="scientific">Anopheles farauti</name>
    <dbReference type="NCBI Taxonomy" id="69004"/>
    <lineage>
        <taxon>Eukaryota</taxon>
        <taxon>Metazoa</taxon>
        <taxon>Ecdysozoa</taxon>
        <taxon>Arthropoda</taxon>
        <taxon>Hexapoda</taxon>
        <taxon>Insecta</taxon>
        <taxon>Pterygota</taxon>
        <taxon>Neoptera</taxon>
        <taxon>Endopterygota</taxon>
        <taxon>Diptera</taxon>
        <taxon>Nematocera</taxon>
        <taxon>Culicoidea</taxon>
        <taxon>Culicidae</taxon>
        <taxon>Anophelinae</taxon>
        <taxon>Anopheles</taxon>
    </lineage>
</organism>
<keyword evidence="2" id="KW-0812">Transmembrane</keyword>
<sequence>MKRRERDRFRTRIHTPVVNRLIQVATQTVASSRVSVCVYVYQCACALFFVPIIERKVSYFVGSCIVANFLCEYLFPSSRAVTLPREYLDGSVLMCVRLCKCEASKCVEDKRSLKRNNLYVRVYVLCGVNNTHRAGQTKQKQKQKQKQKKVANRNRGHKQGKAKGFQS</sequence>
<protein>
    <submittedName>
        <fullName evidence="3">Uncharacterized protein</fullName>
    </submittedName>
</protein>
<keyword evidence="4" id="KW-1185">Reference proteome</keyword>
<dbReference type="EMBL" id="AXCN02002022">
    <property type="status" value="NOT_ANNOTATED_CDS"/>
    <property type="molecule type" value="Genomic_DNA"/>
</dbReference>
<feature type="transmembrane region" description="Helical" evidence="2">
    <location>
        <begin position="36"/>
        <end position="53"/>
    </location>
</feature>
<proteinExistence type="predicted"/>
<name>A0A182Q0E4_9DIPT</name>
<evidence type="ECO:0000256" key="1">
    <source>
        <dbReference type="SAM" id="MobiDB-lite"/>
    </source>
</evidence>
<evidence type="ECO:0000256" key="2">
    <source>
        <dbReference type="SAM" id="Phobius"/>
    </source>
</evidence>
<reference evidence="3" key="2">
    <citation type="submission" date="2020-05" db="UniProtKB">
        <authorList>
            <consortium name="EnsemblMetazoa"/>
        </authorList>
    </citation>
    <scope>IDENTIFICATION</scope>
    <source>
        <strain evidence="3">FAR1</strain>
    </source>
</reference>
<dbReference type="VEuPathDB" id="VectorBase:AFAF000574"/>
<keyword evidence="2" id="KW-0472">Membrane</keyword>